<proteinExistence type="inferred from homology"/>
<dbReference type="PANTHER" id="PTHR21237:SF23">
    <property type="entry name" value="GRPE PROTEIN HOMOLOG, MITOCHONDRIAL"/>
    <property type="match status" value="1"/>
</dbReference>
<evidence type="ECO:0000256" key="3">
    <source>
        <dbReference type="ARBA" id="ARBA00023186"/>
    </source>
</evidence>
<dbReference type="Proteomes" id="UP000885830">
    <property type="component" value="Unassembled WGS sequence"/>
</dbReference>
<dbReference type="GO" id="GO:0051087">
    <property type="term" value="F:protein-folding chaperone binding"/>
    <property type="evidence" value="ECO:0007669"/>
    <property type="project" value="InterPro"/>
</dbReference>
<feature type="compositionally biased region" description="Basic and acidic residues" evidence="5">
    <location>
        <begin position="9"/>
        <end position="18"/>
    </location>
</feature>
<feature type="region of interest" description="Disordered" evidence="5">
    <location>
        <begin position="1"/>
        <end position="27"/>
    </location>
</feature>
<dbReference type="AlphaFoldDB" id="A0A7C5LXZ6"/>
<keyword evidence="3" id="KW-0143">Chaperone</keyword>
<dbReference type="InterPro" id="IPR013805">
    <property type="entry name" value="GrpE_CC"/>
</dbReference>
<comment type="caution">
    <text evidence="6">The sequence shown here is derived from an EMBL/GenBank/DDBJ whole genome shotgun (WGS) entry which is preliminary data.</text>
</comment>
<evidence type="ECO:0000256" key="2">
    <source>
        <dbReference type="ARBA" id="ARBA00023016"/>
    </source>
</evidence>
<dbReference type="PANTHER" id="PTHR21237">
    <property type="entry name" value="GRPE PROTEIN"/>
    <property type="match status" value="1"/>
</dbReference>
<dbReference type="Gene3D" id="3.90.20.20">
    <property type="match status" value="1"/>
</dbReference>
<dbReference type="GO" id="GO:0051082">
    <property type="term" value="F:unfolded protein binding"/>
    <property type="evidence" value="ECO:0007669"/>
    <property type="project" value="TreeGrafter"/>
</dbReference>
<dbReference type="GO" id="GO:0006457">
    <property type="term" value="P:protein folding"/>
    <property type="evidence" value="ECO:0007669"/>
    <property type="project" value="InterPro"/>
</dbReference>
<comment type="similarity">
    <text evidence="1 4">Belongs to the GrpE family.</text>
</comment>
<dbReference type="InterPro" id="IPR000740">
    <property type="entry name" value="GrpE"/>
</dbReference>
<name>A0A7C5LXZ6_9PROT</name>
<dbReference type="Pfam" id="PF01025">
    <property type="entry name" value="GrpE"/>
    <property type="match status" value="1"/>
</dbReference>
<dbReference type="PRINTS" id="PR00773">
    <property type="entry name" value="GRPEPROTEIN"/>
</dbReference>
<sequence length="82" mass="9188">MGASEQNTEDPKEKSAEERIEELETELATTKDQVLRAMAETENVKKRAEREVRAASVYAVEKFAGDMLSVFDNLGRALQVID</sequence>
<organism evidence="6">
    <name type="scientific">Hellea balneolensis</name>
    <dbReference type="NCBI Taxonomy" id="287478"/>
    <lineage>
        <taxon>Bacteria</taxon>
        <taxon>Pseudomonadati</taxon>
        <taxon>Pseudomonadota</taxon>
        <taxon>Alphaproteobacteria</taxon>
        <taxon>Maricaulales</taxon>
        <taxon>Robiginitomaculaceae</taxon>
        <taxon>Hellea</taxon>
    </lineage>
</organism>
<evidence type="ECO:0000256" key="4">
    <source>
        <dbReference type="RuleBase" id="RU004478"/>
    </source>
</evidence>
<reference evidence="6" key="1">
    <citation type="journal article" date="2020" name="mSystems">
        <title>Genome- and Community-Level Interaction Insights into Carbon Utilization and Element Cycling Functions of Hydrothermarchaeota in Hydrothermal Sediment.</title>
        <authorList>
            <person name="Zhou Z."/>
            <person name="Liu Y."/>
            <person name="Xu W."/>
            <person name="Pan J."/>
            <person name="Luo Z.H."/>
            <person name="Li M."/>
        </authorList>
    </citation>
    <scope>NUCLEOTIDE SEQUENCE [LARGE SCALE GENOMIC DNA]</scope>
    <source>
        <strain evidence="6">HyVt-485</strain>
    </source>
</reference>
<evidence type="ECO:0000313" key="6">
    <source>
        <dbReference type="EMBL" id="HHL43676.1"/>
    </source>
</evidence>
<evidence type="ECO:0000256" key="1">
    <source>
        <dbReference type="ARBA" id="ARBA00009054"/>
    </source>
</evidence>
<dbReference type="SUPFAM" id="SSF58014">
    <property type="entry name" value="Coiled-coil domain of nucleotide exchange factor GrpE"/>
    <property type="match status" value="1"/>
</dbReference>
<protein>
    <submittedName>
        <fullName evidence="6">Nucleotide exchange factor GrpE</fullName>
    </submittedName>
</protein>
<keyword evidence="2" id="KW-0346">Stress response</keyword>
<accession>A0A7C5LXZ6</accession>
<dbReference type="EMBL" id="DRMJ01000453">
    <property type="protein sequence ID" value="HHL43676.1"/>
    <property type="molecule type" value="Genomic_DNA"/>
</dbReference>
<feature type="non-terminal residue" evidence="6">
    <location>
        <position position="82"/>
    </location>
</feature>
<dbReference type="GO" id="GO:0042803">
    <property type="term" value="F:protein homodimerization activity"/>
    <property type="evidence" value="ECO:0007669"/>
    <property type="project" value="InterPro"/>
</dbReference>
<dbReference type="GO" id="GO:0000774">
    <property type="term" value="F:adenyl-nucleotide exchange factor activity"/>
    <property type="evidence" value="ECO:0007669"/>
    <property type="project" value="InterPro"/>
</dbReference>
<gene>
    <name evidence="6" type="primary">grpE</name>
    <name evidence="6" type="ORF">ENJ42_08665</name>
</gene>
<evidence type="ECO:0000256" key="5">
    <source>
        <dbReference type="SAM" id="MobiDB-lite"/>
    </source>
</evidence>